<dbReference type="InterPro" id="IPR002173">
    <property type="entry name" value="Carboh/pur_kinase_PfkB_CS"/>
</dbReference>
<reference evidence="8" key="1">
    <citation type="submission" date="2021-06" db="EMBL/GenBank/DDBJ databases">
        <title>44 bacteria genomes isolated from Dapeng, Shenzhen.</title>
        <authorList>
            <person name="Zheng W."/>
            <person name="Yu S."/>
            <person name="Huang Y."/>
        </authorList>
    </citation>
    <scope>NUCLEOTIDE SEQUENCE</scope>
    <source>
        <strain evidence="8">DP5N28-2</strain>
    </source>
</reference>
<feature type="domain" description="Carbohydrate kinase PfkB" evidence="7">
    <location>
        <begin position="9"/>
        <end position="294"/>
    </location>
</feature>
<dbReference type="PROSITE" id="PS00583">
    <property type="entry name" value="PFKB_KINASES_1"/>
    <property type="match status" value="1"/>
</dbReference>
<accession>A0A953I0F2</accession>
<evidence type="ECO:0000256" key="5">
    <source>
        <dbReference type="ARBA" id="ARBA00022840"/>
    </source>
</evidence>
<dbReference type="FunFam" id="3.40.1190.20:FF:000001">
    <property type="entry name" value="Phosphofructokinase"/>
    <property type="match status" value="1"/>
</dbReference>
<dbReference type="GO" id="GO:0005524">
    <property type="term" value="F:ATP binding"/>
    <property type="evidence" value="ECO:0007669"/>
    <property type="project" value="UniProtKB-KW"/>
</dbReference>
<dbReference type="RefSeq" id="WP_222580534.1">
    <property type="nucleotide sequence ID" value="NZ_JAHVHU010000011.1"/>
</dbReference>
<dbReference type="PANTHER" id="PTHR46566:SF2">
    <property type="entry name" value="ATP-DEPENDENT 6-PHOSPHOFRUCTOKINASE ISOZYME 2"/>
    <property type="match status" value="1"/>
</dbReference>
<keyword evidence="5" id="KW-0067">ATP-binding</keyword>
<dbReference type="InterPro" id="IPR029056">
    <property type="entry name" value="Ribokinase-like"/>
</dbReference>
<evidence type="ECO:0000259" key="7">
    <source>
        <dbReference type="Pfam" id="PF00294"/>
    </source>
</evidence>
<dbReference type="NCBIfam" id="TIGR03168">
    <property type="entry name" value="1-PFK"/>
    <property type="match status" value="1"/>
</dbReference>
<protein>
    <submittedName>
        <fullName evidence="8">1-phosphofructokinase family hexose kinase</fullName>
    </submittedName>
</protein>
<organism evidence="8 9">
    <name type="scientific">Membranihabitans marinus</name>
    <dbReference type="NCBI Taxonomy" id="1227546"/>
    <lineage>
        <taxon>Bacteria</taxon>
        <taxon>Pseudomonadati</taxon>
        <taxon>Bacteroidota</taxon>
        <taxon>Saprospiria</taxon>
        <taxon>Saprospirales</taxon>
        <taxon>Saprospiraceae</taxon>
        <taxon>Membranihabitans</taxon>
    </lineage>
</organism>
<evidence type="ECO:0000256" key="4">
    <source>
        <dbReference type="ARBA" id="ARBA00022777"/>
    </source>
</evidence>
<dbReference type="CDD" id="cd01164">
    <property type="entry name" value="FruK_PfkB_like"/>
    <property type="match status" value="1"/>
</dbReference>
<evidence type="ECO:0000256" key="6">
    <source>
        <dbReference type="PIRNR" id="PIRNR000535"/>
    </source>
</evidence>
<dbReference type="Pfam" id="PF00294">
    <property type="entry name" value="PfkB"/>
    <property type="match status" value="1"/>
</dbReference>
<dbReference type="InterPro" id="IPR011611">
    <property type="entry name" value="PfkB_dom"/>
</dbReference>
<dbReference type="PANTHER" id="PTHR46566">
    <property type="entry name" value="1-PHOSPHOFRUCTOKINASE-RELATED"/>
    <property type="match status" value="1"/>
</dbReference>
<proteinExistence type="inferred from homology"/>
<comment type="similarity">
    <text evidence="1">Belongs to the carbohydrate kinase PfkB family.</text>
</comment>
<dbReference type="SUPFAM" id="SSF53613">
    <property type="entry name" value="Ribokinase-like"/>
    <property type="match status" value="1"/>
</dbReference>
<keyword evidence="9" id="KW-1185">Reference proteome</keyword>
<evidence type="ECO:0000313" key="8">
    <source>
        <dbReference type="EMBL" id="MBY5958997.1"/>
    </source>
</evidence>
<dbReference type="PIRSF" id="PIRSF000535">
    <property type="entry name" value="1PFK/6PFK/LacC"/>
    <property type="match status" value="1"/>
</dbReference>
<evidence type="ECO:0000256" key="3">
    <source>
        <dbReference type="ARBA" id="ARBA00022741"/>
    </source>
</evidence>
<evidence type="ECO:0000256" key="1">
    <source>
        <dbReference type="ARBA" id="ARBA00010688"/>
    </source>
</evidence>
<keyword evidence="2 6" id="KW-0808">Transferase</keyword>
<keyword evidence="4" id="KW-0418">Kinase</keyword>
<evidence type="ECO:0000256" key="2">
    <source>
        <dbReference type="ARBA" id="ARBA00022679"/>
    </source>
</evidence>
<dbReference type="GO" id="GO:0005829">
    <property type="term" value="C:cytosol"/>
    <property type="evidence" value="ECO:0007669"/>
    <property type="project" value="TreeGrafter"/>
</dbReference>
<gene>
    <name evidence="8" type="ORF">KUV50_12670</name>
</gene>
<dbReference type="AlphaFoldDB" id="A0A953I0F2"/>
<name>A0A953I0F2_9BACT</name>
<keyword evidence="3" id="KW-0547">Nucleotide-binding</keyword>
<comment type="caution">
    <text evidence="8">The sequence shown here is derived from an EMBL/GenBank/DDBJ whole genome shotgun (WGS) entry which is preliminary data.</text>
</comment>
<dbReference type="Gene3D" id="3.40.1190.20">
    <property type="match status" value="1"/>
</dbReference>
<dbReference type="InterPro" id="IPR017583">
    <property type="entry name" value="Tagatose/fructose_Pkinase"/>
</dbReference>
<dbReference type="EMBL" id="JAHVHU010000011">
    <property type="protein sequence ID" value="MBY5958997.1"/>
    <property type="molecule type" value="Genomic_DNA"/>
</dbReference>
<dbReference type="Proteomes" id="UP000753961">
    <property type="component" value="Unassembled WGS sequence"/>
</dbReference>
<sequence length="309" mass="33369">MSDIITITLNPCIDKSTSVSGIQPDKKLRCTPPVFDPGGGGINVSRAIKNLGGEALAIYPSGGYSGVFLNQLLARESIPVLNIQTKQHTRENMIAVDTMCNQQYRFGMPGPLMEVEEWQRCLEAVEHNDSEYIVASGSLPPGVPVDFYAKLALIAKRDKRKLIVDTSGEALRHAVKEGVYLIKPNLGELSSLVGENELETNEIEPIAKDLILNGGSEIVVVSLGAQGAMLITKDVTYKVDAPIVKRKTTVGAGDSMVAGIVFSITQGENLRHVLRYGVACGTAATLNAGTSLCSRQDVERLYKQIQNEK</sequence>
<evidence type="ECO:0000313" key="9">
    <source>
        <dbReference type="Proteomes" id="UP000753961"/>
    </source>
</evidence>
<dbReference type="GO" id="GO:0003872">
    <property type="term" value="F:6-phosphofructokinase activity"/>
    <property type="evidence" value="ECO:0007669"/>
    <property type="project" value="TreeGrafter"/>
</dbReference>